<dbReference type="Proteomes" id="UP001155220">
    <property type="component" value="Unassembled WGS sequence"/>
</dbReference>
<dbReference type="RefSeq" id="WP_253963323.1">
    <property type="nucleotide sequence ID" value="NZ_JALHBS010000027.1"/>
</dbReference>
<evidence type="ECO:0008006" key="5">
    <source>
        <dbReference type="Google" id="ProtNLM"/>
    </source>
</evidence>
<dbReference type="AlphaFoldDB" id="A0A9X2KEH0"/>
<feature type="signal peptide" evidence="2">
    <location>
        <begin position="1"/>
        <end position="23"/>
    </location>
</feature>
<evidence type="ECO:0000313" key="3">
    <source>
        <dbReference type="EMBL" id="MCP3054446.1"/>
    </source>
</evidence>
<proteinExistence type="predicted"/>
<feature type="chain" id="PRO_5040837788" description="Curlin associated repeat-containing protein" evidence="2">
    <location>
        <begin position="24"/>
        <end position="402"/>
    </location>
</feature>
<evidence type="ECO:0000256" key="2">
    <source>
        <dbReference type="SAM" id="SignalP"/>
    </source>
</evidence>
<feature type="region of interest" description="Disordered" evidence="1">
    <location>
        <begin position="30"/>
        <end position="60"/>
    </location>
</feature>
<evidence type="ECO:0000313" key="4">
    <source>
        <dbReference type="Proteomes" id="UP001155220"/>
    </source>
</evidence>
<keyword evidence="4" id="KW-1185">Reference proteome</keyword>
<sequence>MASVKKILMAATALTFMSGVAYSADGNEQYSDQSGTNNSIIVEQSGSNNQAGSSTTEMTQQGFRNQLSITQSGDNNDIGLNSNANGGAAGIFQNSNRTGADANQITIEQSSDGNVVGAISQNSGGTNTFLGRNIVDITQGGAGANTIGSMTQSRGSSSGNTADITQTGTLNNIARVYQRTTQGGNQTNRLTVNMSGDNNGNGVLSGAASVSGAQSSTLIQGDLTGQARDSFADLSISGDNNQFGVSQYGQSNTVGNLVISGNANQLGVNQNGSRNALALSTISGNNNNIGLDQDGQDNMATINISGDFNGGGTLAGAAGTLAAANGLVSGLIKQDGLNNQSSLAITSSDNNQFAFLQDGNDNVIVGNVSGAGSNSATMVQIGGNNTSNFSQSGAGNMVSVNQ</sequence>
<organism evidence="3 4">
    <name type="scientific">Aurantimonas marianensis</name>
    <dbReference type="NCBI Taxonomy" id="2920428"/>
    <lineage>
        <taxon>Bacteria</taxon>
        <taxon>Pseudomonadati</taxon>
        <taxon>Pseudomonadota</taxon>
        <taxon>Alphaproteobacteria</taxon>
        <taxon>Hyphomicrobiales</taxon>
        <taxon>Aurantimonadaceae</taxon>
        <taxon>Aurantimonas</taxon>
    </lineage>
</organism>
<evidence type="ECO:0000256" key="1">
    <source>
        <dbReference type="SAM" id="MobiDB-lite"/>
    </source>
</evidence>
<reference evidence="3" key="1">
    <citation type="submission" date="2022-03" db="EMBL/GenBank/DDBJ databases">
        <title>Aurantimonas Liuensis sp. Nov., isolated from the hadal seawater of the Mariana Trench.</title>
        <authorList>
            <person name="Liu R."/>
        </authorList>
    </citation>
    <scope>NUCLEOTIDE SEQUENCE</scope>
    <source>
        <strain evidence="3">LRZ36</strain>
    </source>
</reference>
<name>A0A9X2KEH0_9HYPH</name>
<accession>A0A9X2KEH0</accession>
<keyword evidence="2" id="KW-0732">Signal</keyword>
<dbReference type="EMBL" id="JALHBS010000027">
    <property type="protein sequence ID" value="MCP3054446.1"/>
    <property type="molecule type" value="Genomic_DNA"/>
</dbReference>
<gene>
    <name evidence="3" type="ORF">MJ956_04700</name>
</gene>
<comment type="caution">
    <text evidence="3">The sequence shown here is derived from an EMBL/GenBank/DDBJ whole genome shotgun (WGS) entry which is preliminary data.</text>
</comment>
<protein>
    <recommendedName>
        <fullName evidence="5">Curlin associated repeat-containing protein</fullName>
    </recommendedName>
</protein>